<evidence type="ECO:0000313" key="6">
    <source>
        <dbReference type="Proteomes" id="UP000177396"/>
    </source>
</evidence>
<dbReference type="GO" id="GO:0003941">
    <property type="term" value="F:L-serine ammonia-lyase activity"/>
    <property type="evidence" value="ECO:0007669"/>
    <property type="project" value="TreeGrafter"/>
</dbReference>
<dbReference type="SUPFAM" id="SSF53686">
    <property type="entry name" value="Tryptophan synthase beta subunit-like PLP-dependent enzymes"/>
    <property type="match status" value="1"/>
</dbReference>
<dbReference type="Gene3D" id="3.40.50.1100">
    <property type="match status" value="2"/>
</dbReference>
<feature type="domain" description="Tryptophan synthase beta chain-like PALP" evidence="4">
    <location>
        <begin position="30"/>
        <end position="295"/>
    </location>
</feature>
<dbReference type="GO" id="GO:0004794">
    <property type="term" value="F:threonine deaminase activity"/>
    <property type="evidence" value="ECO:0007669"/>
    <property type="project" value="TreeGrafter"/>
</dbReference>
<keyword evidence="2" id="KW-0663">Pyridoxal phosphate</keyword>
<proteinExistence type="predicted"/>
<keyword evidence="3" id="KW-0456">Lyase</keyword>
<dbReference type="EMBL" id="MFJB01000080">
    <property type="protein sequence ID" value="OGF98904.1"/>
    <property type="molecule type" value="Genomic_DNA"/>
</dbReference>
<dbReference type="PANTHER" id="PTHR48078">
    <property type="entry name" value="THREONINE DEHYDRATASE, MITOCHONDRIAL-RELATED"/>
    <property type="match status" value="1"/>
</dbReference>
<organism evidence="5 6">
    <name type="scientific">Candidatus Gottesmanbacteria bacterium RBG_16_38_7b</name>
    <dbReference type="NCBI Taxonomy" id="1798372"/>
    <lineage>
        <taxon>Bacteria</taxon>
        <taxon>Candidatus Gottesmaniibacteriota</taxon>
    </lineage>
</organism>
<dbReference type="PANTHER" id="PTHR48078:SF6">
    <property type="entry name" value="L-THREONINE DEHYDRATASE CATABOLIC TDCB"/>
    <property type="match status" value="1"/>
</dbReference>
<dbReference type="Pfam" id="PF00291">
    <property type="entry name" value="PALP"/>
    <property type="match status" value="1"/>
</dbReference>
<name>A0A1F5YFG2_9BACT</name>
<dbReference type="InterPro" id="IPR001926">
    <property type="entry name" value="TrpB-like_PALP"/>
</dbReference>
<evidence type="ECO:0000256" key="1">
    <source>
        <dbReference type="ARBA" id="ARBA00001933"/>
    </source>
</evidence>
<reference evidence="5 6" key="1">
    <citation type="journal article" date="2016" name="Nat. Commun.">
        <title>Thousands of microbial genomes shed light on interconnected biogeochemical processes in an aquifer system.</title>
        <authorList>
            <person name="Anantharaman K."/>
            <person name="Brown C.T."/>
            <person name="Hug L.A."/>
            <person name="Sharon I."/>
            <person name="Castelle C.J."/>
            <person name="Probst A.J."/>
            <person name="Thomas B.C."/>
            <person name="Singh A."/>
            <person name="Wilkins M.J."/>
            <person name="Karaoz U."/>
            <person name="Brodie E.L."/>
            <person name="Williams K.H."/>
            <person name="Hubbard S.S."/>
            <person name="Banfield J.F."/>
        </authorList>
    </citation>
    <scope>NUCLEOTIDE SEQUENCE [LARGE SCALE GENOMIC DNA]</scope>
</reference>
<dbReference type="GO" id="GO:0009097">
    <property type="term" value="P:isoleucine biosynthetic process"/>
    <property type="evidence" value="ECO:0007669"/>
    <property type="project" value="TreeGrafter"/>
</dbReference>
<evidence type="ECO:0000256" key="3">
    <source>
        <dbReference type="ARBA" id="ARBA00023239"/>
    </source>
</evidence>
<dbReference type="GO" id="GO:0006567">
    <property type="term" value="P:L-threonine catabolic process"/>
    <property type="evidence" value="ECO:0007669"/>
    <property type="project" value="TreeGrafter"/>
</dbReference>
<dbReference type="AlphaFoldDB" id="A0A1F5YFG2"/>
<accession>A0A1F5YFG2</accession>
<evidence type="ECO:0000313" key="5">
    <source>
        <dbReference type="EMBL" id="OGF98904.1"/>
    </source>
</evidence>
<protein>
    <recommendedName>
        <fullName evidence="4">Tryptophan synthase beta chain-like PALP domain-containing protein</fullName>
    </recommendedName>
</protein>
<comment type="caution">
    <text evidence="5">The sequence shown here is derived from an EMBL/GenBank/DDBJ whole genome shotgun (WGS) entry which is preliminary data.</text>
</comment>
<evidence type="ECO:0000259" key="4">
    <source>
        <dbReference type="Pfam" id="PF00291"/>
    </source>
</evidence>
<dbReference type="GO" id="GO:0006565">
    <property type="term" value="P:L-serine catabolic process"/>
    <property type="evidence" value="ECO:0007669"/>
    <property type="project" value="TreeGrafter"/>
</dbReference>
<dbReference type="InterPro" id="IPR036052">
    <property type="entry name" value="TrpB-like_PALP_sf"/>
</dbReference>
<dbReference type="Proteomes" id="UP000177396">
    <property type="component" value="Unassembled WGS sequence"/>
</dbReference>
<sequence length="303" mass="34080">MKQEKRGIWKYTPLLPSVPLKFRLTLGEGSTRLVKKEGIFFKCEFDNPTGSVKDRGLCFQVAKLKEFGHKKAVISSSGNAAISAAFYCSLHSITLKVFVSSKINPHKYKIISHKAQIIKTNRPISQAYQFSVKEHTANLRASIDPYGSAGYRTISFELLESLPEVDSIFIPVSSGTILLGIYEGFLNSKRLPAIHAVQTSYLHPLTQNFDKNFNPETESLCDALVAKFLPLQDRLINCIKKTKGWGWTIENKDIVKYRKKLLQFNLDASYEGAACLAAIVKARNNGYIYKNPICLLTGKYYQP</sequence>
<comment type="cofactor">
    <cofactor evidence="1">
        <name>pyridoxal 5'-phosphate</name>
        <dbReference type="ChEBI" id="CHEBI:597326"/>
    </cofactor>
</comment>
<gene>
    <name evidence="5" type="ORF">A2153_00780</name>
</gene>
<evidence type="ECO:0000256" key="2">
    <source>
        <dbReference type="ARBA" id="ARBA00022898"/>
    </source>
</evidence>
<dbReference type="InterPro" id="IPR050147">
    <property type="entry name" value="Ser/Thr_Dehydratase"/>
</dbReference>